<sequence length="477" mass="52358">MNNNGGQAFGPTPDLRRTSSASFRQTLCELDGARPEGSRFGAGTSIETWTWARLSQQYNAEQIHRFLQLIAAALMRLSSTELPEGDYRSLVTQPTAGHRADPTTYPGRRNQPLPDVRRFTATTRNHMIALANWSRAADDISTINGINDAIICVLQQILPDFVINQLSDPHTGLETVTPWHALEVALNNATPISAQDASAKINDIKVPHDYSSVAQTLCASFGKVNLALHDAETLKLPFSHGLLILHYCCEFQALSSADDPRGHLTKFSERWCRVDHALGTEDWNAFDETTWKDFQQLAAEADRKRIEHLRSSGSASRYSFSTPTAANAATDEIAQFARLLLSGQDESETPDDDASLAPSLATTNTAASSAASGHVNLSEYEAAMEAIVDRQLERLKAGASKIGTKDTDRKYSRFKPRTLTQEQQPCKNRRRLGIAWACPCKGSADPAKGCDAANKFKGTRPRIVQAALEYEATNKKA</sequence>
<dbReference type="AlphaFoldDB" id="K0SAD8"/>
<keyword evidence="3" id="KW-1185">Reference proteome</keyword>
<proteinExistence type="predicted"/>
<accession>K0SAD8</accession>
<evidence type="ECO:0000313" key="2">
    <source>
        <dbReference type="EMBL" id="EJK62180.1"/>
    </source>
</evidence>
<gene>
    <name evidence="2" type="ORF">THAOC_17219</name>
</gene>
<feature type="region of interest" description="Disordered" evidence="1">
    <location>
        <begin position="94"/>
        <end position="114"/>
    </location>
</feature>
<protein>
    <submittedName>
        <fullName evidence="2">Uncharacterized protein</fullName>
    </submittedName>
</protein>
<comment type="caution">
    <text evidence="2">The sequence shown here is derived from an EMBL/GenBank/DDBJ whole genome shotgun (WGS) entry which is preliminary data.</text>
</comment>
<organism evidence="2 3">
    <name type="scientific">Thalassiosira oceanica</name>
    <name type="common">Marine diatom</name>
    <dbReference type="NCBI Taxonomy" id="159749"/>
    <lineage>
        <taxon>Eukaryota</taxon>
        <taxon>Sar</taxon>
        <taxon>Stramenopiles</taxon>
        <taxon>Ochrophyta</taxon>
        <taxon>Bacillariophyta</taxon>
        <taxon>Coscinodiscophyceae</taxon>
        <taxon>Thalassiosirophycidae</taxon>
        <taxon>Thalassiosirales</taxon>
        <taxon>Thalassiosiraceae</taxon>
        <taxon>Thalassiosira</taxon>
    </lineage>
</organism>
<dbReference type="EMBL" id="AGNL01019065">
    <property type="protein sequence ID" value="EJK62180.1"/>
    <property type="molecule type" value="Genomic_DNA"/>
</dbReference>
<name>K0SAD8_THAOC</name>
<reference evidence="2 3" key="1">
    <citation type="journal article" date="2012" name="Genome Biol.">
        <title>Genome and low-iron response of an oceanic diatom adapted to chronic iron limitation.</title>
        <authorList>
            <person name="Lommer M."/>
            <person name="Specht M."/>
            <person name="Roy A.S."/>
            <person name="Kraemer L."/>
            <person name="Andreson R."/>
            <person name="Gutowska M.A."/>
            <person name="Wolf J."/>
            <person name="Bergner S.V."/>
            <person name="Schilhabel M.B."/>
            <person name="Klostermeier U.C."/>
            <person name="Beiko R.G."/>
            <person name="Rosenstiel P."/>
            <person name="Hippler M."/>
            <person name="Laroche J."/>
        </authorList>
    </citation>
    <scope>NUCLEOTIDE SEQUENCE [LARGE SCALE GENOMIC DNA]</scope>
    <source>
        <strain evidence="2 3">CCMP1005</strain>
    </source>
</reference>
<evidence type="ECO:0000313" key="3">
    <source>
        <dbReference type="Proteomes" id="UP000266841"/>
    </source>
</evidence>
<dbReference type="Proteomes" id="UP000266841">
    <property type="component" value="Unassembled WGS sequence"/>
</dbReference>
<evidence type="ECO:0000256" key="1">
    <source>
        <dbReference type="SAM" id="MobiDB-lite"/>
    </source>
</evidence>